<evidence type="ECO:0000313" key="2">
    <source>
        <dbReference type="Proteomes" id="UP001469089"/>
    </source>
</evidence>
<evidence type="ECO:0000313" key="1">
    <source>
        <dbReference type="EMBL" id="MEQ5842908.1"/>
    </source>
</evidence>
<sequence>MSGSPNFVDRDDRINASQAVKDKQKGLAMAFAFYSPKNKKKMTLLGIPAYCHTLLCEGNPDIVRFEPNRLIENRSRLLRQAADIFFRDGRVDTWVFAWEQPTDHTISFRDWHDSFVWRTAEGLENKRILISNWIRLRAFMAAARGLSTMQERRIMQAQLDRQSATTWGDLVFAAGADYGLMLCEVASSLAMGRVVCDLEGQRLRLTTVIRRST</sequence>
<reference evidence="1 2" key="1">
    <citation type="journal article" date="2024" name="Chem. Sci.">
        <title>Discovery of a lagriamide polyketide by integrated genome mining, isotopic labeling, and untargeted metabolomics.</title>
        <authorList>
            <person name="Fergusson C.H."/>
            <person name="Saulog J."/>
            <person name="Paulo B.S."/>
            <person name="Wilson D.M."/>
            <person name="Liu D.Y."/>
            <person name="Morehouse N.J."/>
            <person name="Waterworth S."/>
            <person name="Barkei J."/>
            <person name="Gray C.A."/>
            <person name="Kwan J.C."/>
            <person name="Eustaquio A.S."/>
            <person name="Linington R.G."/>
        </authorList>
    </citation>
    <scope>NUCLEOTIDE SEQUENCE [LARGE SCALE GENOMIC DNA]</scope>
    <source>
        <strain evidence="1 2">RL17-338-BIF-B</strain>
    </source>
</reference>
<proteinExistence type="predicted"/>
<comment type="caution">
    <text evidence="1">The sequence shown here is derived from an EMBL/GenBank/DDBJ whole genome shotgun (WGS) entry which is preliminary data.</text>
</comment>
<organism evidence="1 2">
    <name type="scientific">Paraburkholderia acidicola</name>
    <dbReference type="NCBI Taxonomy" id="1912599"/>
    <lineage>
        <taxon>Bacteria</taxon>
        <taxon>Pseudomonadati</taxon>
        <taxon>Pseudomonadota</taxon>
        <taxon>Betaproteobacteria</taxon>
        <taxon>Burkholderiales</taxon>
        <taxon>Burkholderiaceae</taxon>
        <taxon>Paraburkholderia</taxon>
    </lineage>
</organism>
<dbReference type="RefSeq" id="WP_349544656.1">
    <property type="nucleotide sequence ID" value="NZ_JAOALG010000002.1"/>
</dbReference>
<name>A0ABV1LUA3_9BURK</name>
<accession>A0ABV1LUA3</accession>
<gene>
    <name evidence="1" type="ORF">N0A02_25970</name>
</gene>
<dbReference type="Proteomes" id="UP001469089">
    <property type="component" value="Unassembled WGS sequence"/>
</dbReference>
<dbReference type="EMBL" id="JAOALG010000002">
    <property type="protein sequence ID" value="MEQ5842908.1"/>
    <property type="molecule type" value="Genomic_DNA"/>
</dbReference>
<keyword evidence="2" id="KW-1185">Reference proteome</keyword>
<protein>
    <submittedName>
        <fullName evidence="1">Uncharacterized protein</fullName>
    </submittedName>
</protein>